<name>A0A7S4IG68_9STRA</name>
<feature type="region of interest" description="Disordered" evidence="1">
    <location>
        <begin position="70"/>
        <end position="118"/>
    </location>
</feature>
<accession>A0A7S4IG68</accession>
<sequence length="498" mass="54410">MTNTSASRRSNAQIYPEIMMICFLLRLVALSTFVPRIEVSANVVRFLDTQRHLEEDRRFWELFQRFDSSMAPPDTGDKENVLSTVPTDGVPSTKAPHTEPVSRPSQSPTLAASHSPTQPEAVYAETNIPVVAPSMFPTSSPTSVLPPGSIGTKCPGEGFKPIKDTTFAKLLTPPCGVGPSVCEAPVELPFAFPFMGQEYTVMYASPNGVLRFYPDCSDCGGIAASEKYTVAHESYEGDIWIRRLENFITVSWENVNFDDFNHTNFNEQMTLYPNGNVELCWGRGWTFSPVRARIWDDRNRGQAFPVDTGPPFEADGSFTDWPTEQCRFFRSGSNSPGWYTAQSCAGDTCETATPIEAPFHGSAGLTTGEDNDVISITCSDYQFDSKMNDLVWYKVQGDGSCSCVELRSLDNAFIVGIFATSGLGGCDSLSCVSATDFTSHSIVWRTEAKKNYWIAVSAFPSSNKGTCILSVVGVDTSNANCPEAPDSSAKVPGSCLLF</sequence>
<gene>
    <name evidence="2" type="ORF">OAUR00152_LOCUS11023</name>
</gene>
<reference evidence="2" key="1">
    <citation type="submission" date="2021-01" db="EMBL/GenBank/DDBJ databases">
        <authorList>
            <person name="Corre E."/>
            <person name="Pelletier E."/>
            <person name="Niang G."/>
            <person name="Scheremetjew M."/>
            <person name="Finn R."/>
            <person name="Kale V."/>
            <person name="Holt S."/>
            <person name="Cochrane G."/>
            <person name="Meng A."/>
            <person name="Brown T."/>
            <person name="Cohen L."/>
        </authorList>
    </citation>
    <scope>NUCLEOTIDE SEQUENCE</scope>
    <source>
        <strain evidence="2">Isolate 1302-5</strain>
    </source>
</reference>
<evidence type="ECO:0000256" key="1">
    <source>
        <dbReference type="SAM" id="MobiDB-lite"/>
    </source>
</evidence>
<evidence type="ECO:0000313" key="2">
    <source>
        <dbReference type="EMBL" id="CAE2228428.1"/>
    </source>
</evidence>
<protein>
    <submittedName>
        <fullName evidence="2">Uncharacterized protein</fullName>
    </submittedName>
</protein>
<dbReference type="EMBL" id="HBKQ01016373">
    <property type="protein sequence ID" value="CAE2228428.1"/>
    <property type="molecule type" value="Transcribed_RNA"/>
</dbReference>
<dbReference type="AlphaFoldDB" id="A0A7S4IG68"/>
<proteinExistence type="predicted"/>
<feature type="compositionally biased region" description="Polar residues" evidence="1">
    <location>
        <begin position="103"/>
        <end position="118"/>
    </location>
</feature>
<organism evidence="2">
    <name type="scientific">Odontella aurita</name>
    <dbReference type="NCBI Taxonomy" id="265563"/>
    <lineage>
        <taxon>Eukaryota</taxon>
        <taxon>Sar</taxon>
        <taxon>Stramenopiles</taxon>
        <taxon>Ochrophyta</taxon>
        <taxon>Bacillariophyta</taxon>
        <taxon>Mediophyceae</taxon>
        <taxon>Biddulphiophycidae</taxon>
        <taxon>Eupodiscales</taxon>
        <taxon>Odontellaceae</taxon>
        <taxon>Odontella</taxon>
    </lineage>
</organism>